<dbReference type="GO" id="GO:0005634">
    <property type="term" value="C:nucleus"/>
    <property type="evidence" value="ECO:0007669"/>
    <property type="project" value="TreeGrafter"/>
</dbReference>
<dbReference type="EMBL" id="JAXCGZ010013528">
    <property type="protein sequence ID" value="KAK7072359.1"/>
    <property type="molecule type" value="Genomic_DNA"/>
</dbReference>
<feature type="domain" description="Helicase ATP-binding" evidence="6">
    <location>
        <begin position="157"/>
        <end position="332"/>
    </location>
</feature>
<dbReference type="Gene3D" id="3.40.50.300">
    <property type="entry name" value="P-loop containing nucleotide triphosphate hydrolases"/>
    <property type="match status" value="2"/>
</dbReference>
<dbReference type="FunFam" id="3.40.50.300:FF:000231">
    <property type="entry name" value="Activating signal cointegrator 1 complex subunit 3"/>
    <property type="match status" value="1"/>
</dbReference>
<dbReference type="AlphaFoldDB" id="A0AAN8X3P1"/>
<dbReference type="FunFam" id="1.10.3380.10:FF:000002">
    <property type="entry name" value="Activating signal cointegrator 1 complex subunit 3"/>
    <property type="match status" value="1"/>
</dbReference>
<dbReference type="InterPro" id="IPR027417">
    <property type="entry name" value="P-loop_NTPase"/>
</dbReference>
<evidence type="ECO:0000256" key="2">
    <source>
        <dbReference type="ARBA" id="ARBA00022741"/>
    </source>
</evidence>
<evidence type="ECO:0000313" key="8">
    <source>
        <dbReference type="EMBL" id="KAK7072359.1"/>
    </source>
</evidence>
<evidence type="ECO:0000256" key="1">
    <source>
        <dbReference type="ARBA" id="ARBA00022737"/>
    </source>
</evidence>
<dbReference type="InterPro" id="IPR057842">
    <property type="entry name" value="WH_MER3"/>
</dbReference>
<dbReference type="SUPFAM" id="SSF52540">
    <property type="entry name" value="P-loop containing nucleoside triphosphate hydrolases"/>
    <property type="match status" value="2"/>
</dbReference>
<accession>A0AAN8X3P1</accession>
<evidence type="ECO:0000256" key="3">
    <source>
        <dbReference type="ARBA" id="ARBA00022801"/>
    </source>
</evidence>
<dbReference type="SUPFAM" id="SSF46785">
    <property type="entry name" value="Winged helix' DNA-binding domain"/>
    <property type="match status" value="1"/>
</dbReference>
<dbReference type="InterPro" id="IPR036390">
    <property type="entry name" value="WH_DNA-bd_sf"/>
</dbReference>
<dbReference type="InterPro" id="IPR011545">
    <property type="entry name" value="DEAD/DEAH_box_helicase_dom"/>
</dbReference>
<dbReference type="SMART" id="SM00973">
    <property type="entry name" value="Sec63"/>
    <property type="match status" value="1"/>
</dbReference>
<dbReference type="SMART" id="SM00490">
    <property type="entry name" value="HELICc"/>
    <property type="match status" value="1"/>
</dbReference>
<dbReference type="InterPro" id="IPR014756">
    <property type="entry name" value="Ig_E-set"/>
</dbReference>
<dbReference type="Gene3D" id="1.10.3380.10">
    <property type="entry name" value="Sec63 N-terminal domain-like domain"/>
    <property type="match status" value="1"/>
</dbReference>
<dbReference type="SMART" id="SM00487">
    <property type="entry name" value="DEXDc"/>
    <property type="match status" value="1"/>
</dbReference>
<dbReference type="Pfam" id="PF00270">
    <property type="entry name" value="DEAD"/>
    <property type="match status" value="1"/>
</dbReference>
<evidence type="ECO:0000259" key="6">
    <source>
        <dbReference type="PROSITE" id="PS51192"/>
    </source>
</evidence>
<dbReference type="GO" id="GO:0016787">
    <property type="term" value="F:hydrolase activity"/>
    <property type="evidence" value="ECO:0007669"/>
    <property type="project" value="UniProtKB-KW"/>
</dbReference>
<dbReference type="SUPFAM" id="SSF81296">
    <property type="entry name" value="E set domains"/>
    <property type="match status" value="1"/>
</dbReference>
<dbReference type="CDD" id="cd18022">
    <property type="entry name" value="DEXHc_ASCC3_2"/>
    <property type="match status" value="1"/>
</dbReference>
<dbReference type="SUPFAM" id="SSF158702">
    <property type="entry name" value="Sec63 N-terminal domain-like"/>
    <property type="match status" value="1"/>
</dbReference>
<dbReference type="PANTHER" id="PTHR47961:SF4">
    <property type="entry name" value="ACTIVATING SIGNAL COINTEGRATOR 1 COMPLEX SUBUNIT 3"/>
    <property type="match status" value="1"/>
</dbReference>
<dbReference type="Pfam" id="PF00271">
    <property type="entry name" value="Helicase_C"/>
    <property type="match status" value="1"/>
</dbReference>
<proteinExistence type="predicted"/>
<dbReference type="InterPro" id="IPR050474">
    <property type="entry name" value="Hel308_SKI2-like"/>
</dbReference>
<feature type="domain" description="Helicase C-terminal" evidence="7">
    <location>
        <begin position="365"/>
        <end position="560"/>
    </location>
</feature>
<dbReference type="PANTHER" id="PTHR47961">
    <property type="entry name" value="DNA POLYMERASE THETA, PUTATIVE (AFU_ORTHOLOGUE AFUA_1G05260)-RELATED"/>
    <property type="match status" value="1"/>
</dbReference>
<reference evidence="8 9" key="1">
    <citation type="submission" date="2023-11" db="EMBL/GenBank/DDBJ databases">
        <title>Halocaridina rubra genome assembly.</title>
        <authorList>
            <person name="Smith C."/>
        </authorList>
    </citation>
    <scope>NUCLEOTIDE SEQUENCE [LARGE SCALE GENOMIC DNA]</scope>
    <source>
        <strain evidence="8">EP-1</strain>
        <tissue evidence="8">Whole</tissue>
    </source>
</reference>
<dbReference type="InterPro" id="IPR014001">
    <property type="entry name" value="Helicase_ATP-bd"/>
</dbReference>
<dbReference type="GO" id="GO:0005524">
    <property type="term" value="F:ATP binding"/>
    <property type="evidence" value="ECO:0007669"/>
    <property type="project" value="UniProtKB-KW"/>
</dbReference>
<dbReference type="FunFam" id="3.40.50.300:FF:000198">
    <property type="entry name" value="Activating signal cointegrator 1 complex subunit"/>
    <property type="match status" value="1"/>
</dbReference>
<name>A0AAN8X3P1_HALRR</name>
<keyword evidence="5" id="KW-0067">ATP-binding</keyword>
<dbReference type="FunFam" id="1.10.10.10:FF:000012">
    <property type="entry name" value="U5 small nuclear ribonucleoprotein helicase"/>
    <property type="match status" value="1"/>
</dbReference>
<dbReference type="InterPro" id="IPR036388">
    <property type="entry name" value="WH-like_DNA-bd_sf"/>
</dbReference>
<dbReference type="Proteomes" id="UP001381693">
    <property type="component" value="Unassembled WGS sequence"/>
</dbReference>
<dbReference type="Gene3D" id="1.10.10.10">
    <property type="entry name" value="Winged helix-like DNA-binding domain superfamily/Winged helix DNA-binding domain"/>
    <property type="match status" value="1"/>
</dbReference>
<keyword evidence="3 8" id="KW-0378">Hydrolase</keyword>
<dbReference type="PROSITE" id="PS51192">
    <property type="entry name" value="HELICASE_ATP_BIND_1"/>
    <property type="match status" value="1"/>
</dbReference>
<dbReference type="InterPro" id="IPR001650">
    <property type="entry name" value="Helicase_C-like"/>
</dbReference>
<protein>
    <submittedName>
        <fullName evidence="8">Activating signal cointegrator 1 complex subunit</fullName>
        <ecNumber evidence="8">3.6.4.12</ecNumber>
    </submittedName>
</protein>
<dbReference type="GO" id="GO:0003676">
    <property type="term" value="F:nucleic acid binding"/>
    <property type="evidence" value="ECO:0007669"/>
    <property type="project" value="InterPro"/>
</dbReference>
<dbReference type="InterPro" id="IPR004179">
    <property type="entry name" value="Sec63-dom"/>
</dbReference>
<dbReference type="PROSITE" id="PS51194">
    <property type="entry name" value="HELICASE_CTER"/>
    <property type="match status" value="1"/>
</dbReference>
<dbReference type="Pfam" id="PF02889">
    <property type="entry name" value="Sec63"/>
    <property type="match status" value="2"/>
</dbReference>
<keyword evidence="9" id="KW-1185">Reference proteome</keyword>
<sequence>MRGKLAIQSFKGLQSPLELMRGNVLKRLMWNDRIHGTQEVYWIWVEDPDNNHMYHSEQFTLTKKQVVRGEEQQLVFTIPIFDPMPSQYYVRAISDRWLNCDSFCVMSFEKLILPEQHPPHTDLLDLRPLPVTALNNSELEMLYKFTHFNPIQTQLFHCLYHTDNNVLLGAPTGSGKTIAAEIAMFRVFRETPDAKIVYIAPLKALVRERVEDWKVRIEMKLGKKVVELTGDVSPDVRAIQSSHVIITTPEKWDGISRSWQTRNYVKEVSLIIIDEIHLLGEDRGPVLEVIVSRTNYICSHTNKTLRIIGLSTALANAKDLADWLGIGQMGLFNFRPSVRPVHLDVHIAGFPGKHYCPRMATMNKPTFQAIKQHSPDKPVLVFVSSRRQTRLTALDLMGFVVVEANPKQWLRMPDHEMEQILVNIKDDNLRLCLSFGIGLHHAGLVERDRKVVEELFVNQKIQILITTATLAWGVNFPAHLVVVKGTEYYDGKTKRYVDFPITDVLQMMGRAGRPQYDDEGVAVILVHDQKKHFYKKFLYEPFPVESSLMNVLPDHINAEIVAGTIASKQDALDYLTWTYFFRRLVQNPSYYELELEDDVKTNLVINGYLSGLIDRSLSSLASAYCIEIGEDNRTIEATPLGRIASFYYLSHLTIQMFQENLSHSMTVEDILCHLCQSHEYDELPVRHNEDNLNADLAKSCRIEVNPYTYDSSNTKAHLLLQAHMSRLRLPCVDYLTDTKSVLDQALRILQALLDVCGCVGWLASSLQVQVLMQMVTQARWHTDSSLLTLPHVTSDNLYCFKHEGHNIQCLPELMHIVSGNYENLAMMLRDELEENQIEDIFRIFQQLPVINVSAAIRGLWEDSPKLTEKKINLKTTENNRAPRDWIQVHAKQEYSLTVALFRINKSKDLRVHAPKFPKAKDEGWFLVLGEVESGELLALKRVPPIRGKTTHMLTFETPTDPGYAVLTVYLISDSYLGLDQQYDIPLEIITNSEHKSALSMNDLSEGDEVIRKWLPPHPNTVDCKKVFGQDTNPEEEDN</sequence>
<keyword evidence="4" id="KW-0347">Helicase</keyword>
<dbReference type="Pfam" id="PF23445">
    <property type="entry name" value="WHD_SNRNP200"/>
    <property type="match status" value="1"/>
</dbReference>
<dbReference type="GO" id="GO:0003678">
    <property type="term" value="F:DNA helicase activity"/>
    <property type="evidence" value="ECO:0007669"/>
    <property type="project" value="UniProtKB-EC"/>
</dbReference>
<evidence type="ECO:0000256" key="5">
    <source>
        <dbReference type="ARBA" id="ARBA00022840"/>
    </source>
</evidence>
<organism evidence="8 9">
    <name type="scientific">Halocaridina rubra</name>
    <name type="common">Hawaiian red shrimp</name>
    <dbReference type="NCBI Taxonomy" id="373956"/>
    <lineage>
        <taxon>Eukaryota</taxon>
        <taxon>Metazoa</taxon>
        <taxon>Ecdysozoa</taxon>
        <taxon>Arthropoda</taxon>
        <taxon>Crustacea</taxon>
        <taxon>Multicrustacea</taxon>
        <taxon>Malacostraca</taxon>
        <taxon>Eumalacostraca</taxon>
        <taxon>Eucarida</taxon>
        <taxon>Decapoda</taxon>
        <taxon>Pleocyemata</taxon>
        <taxon>Caridea</taxon>
        <taxon>Atyoidea</taxon>
        <taxon>Atyidae</taxon>
        <taxon>Halocaridina</taxon>
    </lineage>
</organism>
<dbReference type="Gene3D" id="2.60.40.150">
    <property type="entry name" value="C2 domain"/>
    <property type="match status" value="2"/>
</dbReference>
<keyword evidence="2" id="KW-0547">Nucleotide-binding</keyword>
<evidence type="ECO:0000259" key="7">
    <source>
        <dbReference type="PROSITE" id="PS51194"/>
    </source>
</evidence>
<dbReference type="CDD" id="cd18795">
    <property type="entry name" value="SF2_C_Ski2"/>
    <property type="match status" value="1"/>
</dbReference>
<dbReference type="EC" id="3.6.4.12" evidence="8"/>
<evidence type="ECO:0000256" key="4">
    <source>
        <dbReference type="ARBA" id="ARBA00022806"/>
    </source>
</evidence>
<keyword evidence="1" id="KW-0677">Repeat</keyword>
<evidence type="ECO:0000313" key="9">
    <source>
        <dbReference type="Proteomes" id="UP001381693"/>
    </source>
</evidence>
<dbReference type="InterPro" id="IPR035892">
    <property type="entry name" value="C2_domain_sf"/>
</dbReference>
<gene>
    <name evidence="8" type="primary">ASCC3_2</name>
    <name evidence="8" type="ORF">SK128_024076</name>
</gene>
<dbReference type="FunFam" id="2.60.40.150:FF:000113">
    <property type="entry name" value="activating signal cointegrator 1 complex subunit 3"/>
    <property type="match status" value="1"/>
</dbReference>
<comment type="caution">
    <text evidence="8">The sequence shown here is derived from an EMBL/GenBank/DDBJ whole genome shotgun (WGS) entry which is preliminary data.</text>
</comment>